<dbReference type="SMART" id="SM00054">
    <property type="entry name" value="EFh"/>
    <property type="match status" value="4"/>
</dbReference>
<keyword evidence="4" id="KW-1185">Reference proteome</keyword>
<evidence type="ECO:0000256" key="1">
    <source>
        <dbReference type="ARBA" id="ARBA00022737"/>
    </source>
</evidence>
<feature type="domain" description="EF-hand" evidence="2">
    <location>
        <begin position="116"/>
        <end position="147"/>
    </location>
</feature>
<evidence type="ECO:0000313" key="3">
    <source>
        <dbReference type="EMBL" id="MVO90211.1"/>
    </source>
</evidence>
<organism evidence="3 4">
    <name type="scientific">Streptomyces typhae</name>
    <dbReference type="NCBI Taxonomy" id="2681492"/>
    <lineage>
        <taxon>Bacteria</taxon>
        <taxon>Bacillati</taxon>
        <taxon>Actinomycetota</taxon>
        <taxon>Actinomycetes</taxon>
        <taxon>Kitasatosporales</taxon>
        <taxon>Streptomycetaceae</taxon>
        <taxon>Streptomyces</taxon>
    </lineage>
</organism>
<feature type="domain" description="EF-hand" evidence="2">
    <location>
        <begin position="80"/>
        <end position="115"/>
    </location>
</feature>
<dbReference type="InterPro" id="IPR050230">
    <property type="entry name" value="CALM/Myosin/TropC-like"/>
</dbReference>
<dbReference type="GO" id="GO:0005509">
    <property type="term" value="F:calcium ion binding"/>
    <property type="evidence" value="ECO:0007669"/>
    <property type="project" value="InterPro"/>
</dbReference>
<comment type="caution">
    <text evidence="3">The sequence shown here is derived from an EMBL/GenBank/DDBJ whole genome shotgun (WGS) entry which is preliminary data.</text>
</comment>
<dbReference type="PANTHER" id="PTHR23048">
    <property type="entry name" value="MYOSIN LIGHT CHAIN 1, 3"/>
    <property type="match status" value="1"/>
</dbReference>
<dbReference type="SUPFAM" id="SSF47473">
    <property type="entry name" value="EF-hand"/>
    <property type="match status" value="1"/>
</dbReference>
<dbReference type="PROSITE" id="PS50222">
    <property type="entry name" value="EF_HAND_2"/>
    <property type="match status" value="3"/>
</dbReference>
<reference evidence="3 4" key="1">
    <citation type="submission" date="2019-11" db="EMBL/GenBank/DDBJ databases">
        <title>Streptomyces typhae sp. nov., a novel endophytic actinomycete isolated from the root of cattail pollen (Typha angustifolia L.).</title>
        <authorList>
            <person name="Peng C."/>
        </authorList>
    </citation>
    <scope>NUCLEOTIDE SEQUENCE [LARGE SCALE GENOMIC DNA]</scope>
    <source>
        <strain evidence="4">p1417</strain>
    </source>
</reference>
<dbReference type="PANTHER" id="PTHR23048:SF0">
    <property type="entry name" value="CALMODULIN LIKE 3"/>
    <property type="match status" value="1"/>
</dbReference>
<dbReference type="EMBL" id="WPNZ01000031">
    <property type="protein sequence ID" value="MVO90211.1"/>
    <property type="molecule type" value="Genomic_DNA"/>
</dbReference>
<dbReference type="AlphaFoldDB" id="A0A6L6X952"/>
<evidence type="ECO:0000259" key="2">
    <source>
        <dbReference type="PROSITE" id="PS50222"/>
    </source>
</evidence>
<dbReference type="InterPro" id="IPR002048">
    <property type="entry name" value="EF_hand_dom"/>
</dbReference>
<dbReference type="Gene3D" id="1.10.238.10">
    <property type="entry name" value="EF-hand"/>
    <property type="match status" value="1"/>
</dbReference>
<dbReference type="Proteomes" id="UP000483802">
    <property type="component" value="Unassembled WGS sequence"/>
</dbReference>
<dbReference type="InterPro" id="IPR011992">
    <property type="entry name" value="EF-hand-dom_pair"/>
</dbReference>
<feature type="domain" description="EF-hand" evidence="2">
    <location>
        <begin position="9"/>
        <end position="44"/>
    </location>
</feature>
<keyword evidence="1" id="KW-0677">Repeat</keyword>
<dbReference type="PROSITE" id="PS00018">
    <property type="entry name" value="EF_HAND_1"/>
    <property type="match status" value="3"/>
</dbReference>
<dbReference type="FunFam" id="1.10.238.10:FF:000001">
    <property type="entry name" value="Calmodulin 1"/>
    <property type="match status" value="1"/>
</dbReference>
<proteinExistence type="predicted"/>
<sequence>MGLVRLTDIQIAEFREAFELVDKDHDGKITPEELGAVLRSMGRSTTDAELPELVSVLDSDGSGQIEYAEFLALTSANTVDDSPDLMEAYRVQDKNGDGLISPEEFKYVTVQLGEKFSDEEVARWVTEADVNGDGQINYEEFVRAHLA</sequence>
<dbReference type="GO" id="GO:0016460">
    <property type="term" value="C:myosin II complex"/>
    <property type="evidence" value="ECO:0007669"/>
    <property type="project" value="TreeGrafter"/>
</dbReference>
<gene>
    <name evidence="3" type="ORF">GPA10_37035</name>
</gene>
<name>A0A6L6X952_9ACTN</name>
<evidence type="ECO:0000313" key="4">
    <source>
        <dbReference type="Proteomes" id="UP000483802"/>
    </source>
</evidence>
<dbReference type="RefSeq" id="WP_157169240.1">
    <property type="nucleotide sequence ID" value="NZ_WPNZ01000031.1"/>
</dbReference>
<accession>A0A6L6X952</accession>
<dbReference type="CDD" id="cd00051">
    <property type="entry name" value="EFh"/>
    <property type="match status" value="2"/>
</dbReference>
<protein>
    <recommendedName>
        <fullName evidence="2">EF-hand domain-containing protein</fullName>
    </recommendedName>
</protein>
<dbReference type="InterPro" id="IPR018247">
    <property type="entry name" value="EF_Hand_1_Ca_BS"/>
</dbReference>
<dbReference type="Pfam" id="PF13499">
    <property type="entry name" value="EF-hand_7"/>
    <property type="match status" value="2"/>
</dbReference>